<dbReference type="Pfam" id="PF14903">
    <property type="entry name" value="WG_beta_rep"/>
    <property type="match status" value="4"/>
</dbReference>
<organism evidence="2 3">
    <name type="scientific">Chitinophaga hostae</name>
    <dbReference type="NCBI Taxonomy" id="2831022"/>
    <lineage>
        <taxon>Bacteria</taxon>
        <taxon>Pseudomonadati</taxon>
        <taxon>Bacteroidota</taxon>
        <taxon>Chitinophagia</taxon>
        <taxon>Chitinophagales</taxon>
        <taxon>Chitinophagaceae</taxon>
        <taxon>Chitinophaga</taxon>
    </lineage>
</organism>
<comment type="caution">
    <text evidence="2">The sequence shown here is derived from an EMBL/GenBank/DDBJ whole genome shotgun (WGS) entry which is preliminary data.</text>
</comment>
<dbReference type="PANTHER" id="PTHR37841:SF1">
    <property type="entry name" value="DUF3298 DOMAIN-CONTAINING PROTEIN"/>
    <property type="match status" value="1"/>
</dbReference>
<sequence>MTMRLFLGAALLLAAADTVAQKGSVFVNGLARVEENGQSWYINTKGEKVFDSPLAVYHPADALAGTGEGHSIVYTNEKEQLMLVRRDHKTGLISDQGTWLLPPEYDTIDLQWKTYLRLKKDDKVTYADTRGKLLLPLQFEEVGILDDDHFDVKTNGKWGIFSTPENKLVIPAIYDGFDYCGGCGSKGAYVFAQKDGKWGVVDFENKTLIPFEYEHEHMFMRSDNWILCFKKAGKEVVLNLSANKEYLAPEYTDMELLGNGLLKARKNGHYGLIREDGTLAADFVYDEISSSYGEADAGPFLEITRNKKTGIIREDGKIIIPPTYTGNITCFADCFIVPVNGNYNLLDTMGKKLLAKDYNEITGMYTTFEKTTAQPLFKLKQKALYGFYNPVNKKTVEPAFFDIDRTDPESSLAGLLEVVYQEKKGLYNVSGEQLLPVAYRRYAALSPALLAIKVGEHAGVYDIKNKRMLLPANFDDITVLPDNNLLQVTITQEDGSYKNGIYDIKGGTVLPLAYSSVQPLRDHQYLLTADKGDKRQYILFNGISRQQTPLPYDRIAMEEASDRMLVSRGNKAGMINAKGDIILPLEYDEITFLKNNNILRLIKKKSETEWLYGYADSNGKILVPLVYDYDNDYGYVSDRDTAYLALSKRNKDEYTRGLATLQGAILIPPVYDRVLYEEHGRGFLVKKDQQFAVLNNTGQQVTTQLFDDVMLAAPAGYGAGSVSYSFPLLCRDGDHYQYLGEDGKPLSFRLTEVIPFAPENYDGILEL</sequence>
<reference evidence="2 3" key="1">
    <citation type="submission" date="2021-04" db="EMBL/GenBank/DDBJ databases">
        <title>Chitinophaga sp. nov., isolated from the rhizosphere soil.</title>
        <authorList>
            <person name="He S."/>
        </authorList>
    </citation>
    <scope>NUCLEOTIDE SEQUENCE [LARGE SCALE GENOMIC DNA]</scope>
    <source>
        <strain evidence="2 3">2R12</strain>
    </source>
</reference>
<dbReference type="RefSeq" id="WP_211975056.1">
    <property type="nucleotide sequence ID" value="NZ_CBFHAM010000017.1"/>
</dbReference>
<name>A0ABS5J4C8_9BACT</name>
<gene>
    <name evidence="2" type="ORF">KE626_21620</name>
</gene>
<evidence type="ECO:0000256" key="1">
    <source>
        <dbReference type="SAM" id="SignalP"/>
    </source>
</evidence>
<dbReference type="EMBL" id="JAGTXB010000011">
    <property type="protein sequence ID" value="MBS0029938.1"/>
    <property type="molecule type" value="Genomic_DNA"/>
</dbReference>
<dbReference type="Proteomes" id="UP000676386">
    <property type="component" value="Unassembled WGS sequence"/>
</dbReference>
<protein>
    <submittedName>
        <fullName evidence="2">WG repeat-containing protein</fullName>
    </submittedName>
</protein>
<feature type="chain" id="PRO_5046582911" evidence="1">
    <location>
        <begin position="21"/>
        <end position="767"/>
    </location>
</feature>
<keyword evidence="1" id="KW-0732">Signal</keyword>
<dbReference type="InterPro" id="IPR032774">
    <property type="entry name" value="WG_beta_rep"/>
</dbReference>
<evidence type="ECO:0000313" key="3">
    <source>
        <dbReference type="Proteomes" id="UP000676386"/>
    </source>
</evidence>
<evidence type="ECO:0000313" key="2">
    <source>
        <dbReference type="EMBL" id="MBS0029938.1"/>
    </source>
</evidence>
<dbReference type="PANTHER" id="PTHR37841">
    <property type="entry name" value="GLR2918 PROTEIN"/>
    <property type="match status" value="1"/>
</dbReference>
<feature type="signal peptide" evidence="1">
    <location>
        <begin position="1"/>
        <end position="20"/>
    </location>
</feature>
<keyword evidence="3" id="KW-1185">Reference proteome</keyword>
<accession>A0ABS5J4C8</accession>
<proteinExistence type="predicted"/>